<dbReference type="InterPro" id="IPR046551">
    <property type="entry name" value="DUF6705"/>
</dbReference>
<feature type="transmembrane region" description="Helical" evidence="1">
    <location>
        <begin position="21"/>
        <end position="42"/>
    </location>
</feature>
<dbReference type="Pfam" id="PF20448">
    <property type="entry name" value="DUF6705"/>
    <property type="match status" value="1"/>
</dbReference>
<name>A0ABY1JZ22_9FLAO</name>
<keyword evidence="1" id="KW-1133">Transmembrane helix</keyword>
<feature type="domain" description="DUF6705" evidence="2">
    <location>
        <begin position="30"/>
        <end position="237"/>
    </location>
</feature>
<gene>
    <name evidence="3" type="ORF">SAMN05421682_11179</name>
</gene>
<protein>
    <recommendedName>
        <fullName evidence="2">DUF6705 domain-containing protein</fullName>
    </recommendedName>
</protein>
<keyword evidence="1" id="KW-0812">Transmembrane</keyword>
<accession>A0ABY1JZ22</accession>
<keyword evidence="1" id="KW-0472">Membrane</keyword>
<dbReference type="Proteomes" id="UP000185725">
    <property type="component" value="Unassembled WGS sequence"/>
</dbReference>
<sequence length="239" mass="27977">MELLVLKRYRVIFKKMKMKKFIYKIQFKLTIIYLLTNIIFVMKSQIVVDMTSDEVLPFNYNETGQYYEKDIHNYLDNFTGTWEYVNGNEKFQIILTKIVKYHFVNSDLKLNFYEDGIVLRYKKFTNGNLVFESPIEDKPTFSAFDNLKLEGYMADYGRVTVDTKLPLDHILKLGVLRQGGDYFHPSCTIERLPLNLSEPPKIKFSLSLRQSIGGEYKNPAYNGLPTFSIPNNIIMTKVP</sequence>
<evidence type="ECO:0000256" key="1">
    <source>
        <dbReference type="SAM" id="Phobius"/>
    </source>
</evidence>
<reference evidence="3 4" key="1">
    <citation type="submission" date="2017-01" db="EMBL/GenBank/DDBJ databases">
        <authorList>
            <person name="Varghese N."/>
            <person name="Submissions S."/>
        </authorList>
    </citation>
    <scope>NUCLEOTIDE SEQUENCE [LARGE SCALE GENOMIC DNA]</scope>
    <source>
        <strain evidence="3 4">ATCC 27950</strain>
    </source>
</reference>
<evidence type="ECO:0000313" key="4">
    <source>
        <dbReference type="Proteomes" id="UP000185725"/>
    </source>
</evidence>
<keyword evidence="4" id="KW-1185">Reference proteome</keyword>
<evidence type="ECO:0000313" key="3">
    <source>
        <dbReference type="EMBL" id="SIR02127.1"/>
    </source>
</evidence>
<evidence type="ECO:0000259" key="2">
    <source>
        <dbReference type="Pfam" id="PF20448"/>
    </source>
</evidence>
<dbReference type="EMBL" id="FTMF01000011">
    <property type="protein sequence ID" value="SIR02127.1"/>
    <property type="molecule type" value="Genomic_DNA"/>
</dbReference>
<comment type="caution">
    <text evidence="3">The sequence shown here is derived from an EMBL/GenBank/DDBJ whole genome shotgun (WGS) entry which is preliminary data.</text>
</comment>
<organism evidence="3 4">
    <name type="scientific">Chryseobacterium indoltheticum</name>
    <dbReference type="NCBI Taxonomy" id="254"/>
    <lineage>
        <taxon>Bacteria</taxon>
        <taxon>Pseudomonadati</taxon>
        <taxon>Bacteroidota</taxon>
        <taxon>Flavobacteriia</taxon>
        <taxon>Flavobacteriales</taxon>
        <taxon>Weeksellaceae</taxon>
        <taxon>Chryseobacterium group</taxon>
        <taxon>Chryseobacterium</taxon>
    </lineage>
</organism>
<proteinExistence type="predicted"/>